<evidence type="ECO:0000256" key="1">
    <source>
        <dbReference type="SAM" id="SignalP"/>
    </source>
</evidence>
<dbReference type="EMBL" id="CAXAMN010006546">
    <property type="protein sequence ID" value="CAK9017963.1"/>
    <property type="molecule type" value="Genomic_DNA"/>
</dbReference>
<sequence length="410" mass="47462">MYRSCAPAALTALLLKLESVYFEQDAMWTALYAHYVERHHEAVAAGSLLQSHHVNGWPLVEGLQRIHALRELQPQTRHRTPSVTPSVDLVLCYCGRNERIEWLRGFHRLPWRDEDRSETIRNSVALRIYHKCGHIFPNEEEEKQKLIAAWSSWFHTVEVRFVDDEIRADDCSAYLAYIVDRYDNMPEFAVFLHADAPEHIPTVDLLMDTVFAAARGYLPREAGFIHLSHNYVRHDCPGSTEPCRTPDAFEVSQLWRTVFRSSITPAMSQGDLNGYCCVQFLVRRERVHLRNKEFYARALRFFGDTPASYHALFPVGKVVWEPDTRGRTPCQLTMYFWHVMFGEELWLPRRHRDTRLPLFIRMLNIEAEAVVEAQRGEDGPAAAVIQFTGDDTGADDTYYRLQSLFSEADA</sequence>
<evidence type="ECO:0000313" key="2">
    <source>
        <dbReference type="EMBL" id="CAK9017963.1"/>
    </source>
</evidence>
<dbReference type="InterPro" id="IPR021838">
    <property type="entry name" value="DUF3431"/>
</dbReference>
<name>A0ABP0JU96_9DINO</name>
<proteinExistence type="predicted"/>
<keyword evidence="1" id="KW-0732">Signal</keyword>
<dbReference type="Pfam" id="PF11913">
    <property type="entry name" value="DUF3431"/>
    <property type="match status" value="1"/>
</dbReference>
<organism evidence="2 3">
    <name type="scientific">Durusdinium trenchii</name>
    <dbReference type="NCBI Taxonomy" id="1381693"/>
    <lineage>
        <taxon>Eukaryota</taxon>
        <taxon>Sar</taxon>
        <taxon>Alveolata</taxon>
        <taxon>Dinophyceae</taxon>
        <taxon>Suessiales</taxon>
        <taxon>Symbiodiniaceae</taxon>
        <taxon>Durusdinium</taxon>
    </lineage>
</organism>
<dbReference type="PANTHER" id="PTHR37490">
    <property type="entry name" value="EXPRESSED PROTEIN"/>
    <property type="match status" value="1"/>
</dbReference>
<evidence type="ECO:0000313" key="3">
    <source>
        <dbReference type="Proteomes" id="UP001642484"/>
    </source>
</evidence>
<comment type="caution">
    <text evidence="2">The sequence shown here is derived from an EMBL/GenBank/DDBJ whole genome shotgun (WGS) entry which is preliminary data.</text>
</comment>
<feature type="signal peptide" evidence="1">
    <location>
        <begin position="1"/>
        <end position="22"/>
    </location>
</feature>
<gene>
    <name evidence="2" type="ORF">CCMP2556_LOCUS13074</name>
</gene>
<keyword evidence="3" id="KW-1185">Reference proteome</keyword>
<feature type="chain" id="PRO_5045863140" evidence="1">
    <location>
        <begin position="23"/>
        <end position="410"/>
    </location>
</feature>
<protein>
    <submittedName>
        <fullName evidence="2">Uncharacterized protein</fullName>
    </submittedName>
</protein>
<dbReference type="PANTHER" id="PTHR37490:SF2">
    <property type="match status" value="1"/>
</dbReference>
<dbReference type="Proteomes" id="UP001642484">
    <property type="component" value="Unassembled WGS sequence"/>
</dbReference>
<reference evidence="2 3" key="1">
    <citation type="submission" date="2024-02" db="EMBL/GenBank/DDBJ databases">
        <authorList>
            <person name="Chen Y."/>
            <person name="Shah S."/>
            <person name="Dougan E. K."/>
            <person name="Thang M."/>
            <person name="Chan C."/>
        </authorList>
    </citation>
    <scope>NUCLEOTIDE SEQUENCE [LARGE SCALE GENOMIC DNA]</scope>
</reference>
<accession>A0ABP0JU96</accession>